<evidence type="ECO:0000313" key="2">
    <source>
        <dbReference type="Proteomes" id="UP000594042"/>
    </source>
</evidence>
<dbReference type="Proteomes" id="UP000594042">
    <property type="component" value="Chromosome"/>
</dbReference>
<dbReference type="EMBL" id="AP023322">
    <property type="protein sequence ID" value="BCI63669.1"/>
    <property type="molecule type" value="Genomic_DNA"/>
</dbReference>
<proteinExistence type="predicted"/>
<organism evidence="1 2">
    <name type="scientific">Coprobacter secundus subsp. similis</name>
    <dbReference type="NCBI Taxonomy" id="2751153"/>
    <lineage>
        <taxon>Bacteria</taxon>
        <taxon>Pseudomonadati</taxon>
        <taxon>Bacteroidota</taxon>
        <taxon>Bacteroidia</taxon>
        <taxon>Bacteroidales</taxon>
        <taxon>Barnesiellaceae</taxon>
        <taxon>Coprobacter</taxon>
    </lineage>
</organism>
<accession>A0A7G1HVF1</accession>
<sequence>MTASVFRLPISVVRVPVKCQHPVRVALFAAADEGHGDGLARVIAREVAVLQHLRVNLIHHVHPLLVREREAVAAGYDRLEFRHQRAALLQQPGVTRRDRRQLVHREVRV</sequence>
<reference evidence="2" key="1">
    <citation type="submission" date="2020-07" db="EMBL/GenBank/DDBJ databases">
        <title>Complete genome sequencing of Coprobacter sp. strain 2CBH44.</title>
        <authorList>
            <person name="Sakamoto M."/>
            <person name="Murakami T."/>
            <person name="Mori H."/>
        </authorList>
    </citation>
    <scope>NUCLEOTIDE SEQUENCE [LARGE SCALE GENOMIC DNA]</scope>
    <source>
        <strain evidence="2">2CBH44</strain>
    </source>
</reference>
<evidence type="ECO:0000313" key="1">
    <source>
        <dbReference type="EMBL" id="BCI63669.1"/>
    </source>
</evidence>
<keyword evidence="2" id="KW-1185">Reference proteome</keyword>
<gene>
    <name evidence="1" type="ORF">Cop2CBH44_20220</name>
</gene>
<protein>
    <submittedName>
        <fullName evidence="1">Uncharacterized protein</fullName>
    </submittedName>
</protein>
<name>A0A7G1HVF1_9BACT</name>
<dbReference type="KEGG" id="copr:Cop2CBH44_20220"/>
<dbReference type="AlphaFoldDB" id="A0A7G1HVF1"/>